<dbReference type="PROSITE" id="PS50873">
    <property type="entry name" value="PEROXIDASE_4"/>
    <property type="match status" value="1"/>
</dbReference>
<evidence type="ECO:0000256" key="7">
    <source>
        <dbReference type="ARBA" id="ARBA00023004"/>
    </source>
</evidence>
<dbReference type="GO" id="GO:0042744">
    <property type="term" value="P:hydrogen peroxide catabolic process"/>
    <property type="evidence" value="ECO:0007669"/>
    <property type="project" value="TreeGrafter"/>
</dbReference>
<evidence type="ECO:0000259" key="9">
    <source>
        <dbReference type="PROSITE" id="PS50873"/>
    </source>
</evidence>
<evidence type="ECO:0000256" key="8">
    <source>
        <dbReference type="RuleBase" id="RU363051"/>
    </source>
</evidence>
<dbReference type="Proteomes" id="UP000186594">
    <property type="component" value="Unassembled WGS sequence"/>
</dbReference>
<dbReference type="EC" id="1.11.1.-" evidence="8"/>
<evidence type="ECO:0000256" key="2">
    <source>
        <dbReference type="ARBA" id="ARBA00005997"/>
    </source>
</evidence>
<keyword evidence="6 8" id="KW-0560">Oxidoreductase</keyword>
<keyword evidence="5" id="KW-0479">Metal-binding</keyword>
<evidence type="ECO:0000256" key="1">
    <source>
        <dbReference type="ARBA" id="ARBA00003917"/>
    </source>
</evidence>
<dbReference type="STRING" id="1198029.A0A1U7LW39"/>
<comment type="similarity">
    <text evidence="2">Belongs to the peroxidase family. Cytochrome c peroxidase subfamily.</text>
</comment>
<feature type="domain" description="Plant heme peroxidase family profile" evidence="9">
    <location>
        <begin position="11"/>
        <end position="277"/>
    </location>
</feature>
<dbReference type="InterPro" id="IPR019794">
    <property type="entry name" value="Peroxidases_AS"/>
</dbReference>
<evidence type="ECO:0000256" key="5">
    <source>
        <dbReference type="ARBA" id="ARBA00022723"/>
    </source>
</evidence>
<keyword evidence="7" id="KW-0408">Iron</keyword>
<dbReference type="PRINTS" id="PR00459">
    <property type="entry name" value="ASPEROXIDASE"/>
</dbReference>
<protein>
    <recommendedName>
        <fullName evidence="8">Peroxidase</fullName>
        <ecNumber evidence="8">1.11.1.-</ecNumber>
    </recommendedName>
</protein>
<dbReference type="OMA" id="GAWVNNP"/>
<dbReference type="GO" id="GO:0020037">
    <property type="term" value="F:heme binding"/>
    <property type="evidence" value="ECO:0007669"/>
    <property type="project" value="UniProtKB-UniRule"/>
</dbReference>
<evidence type="ECO:0000256" key="4">
    <source>
        <dbReference type="ARBA" id="ARBA00022617"/>
    </source>
</evidence>
<evidence type="ECO:0000256" key="6">
    <source>
        <dbReference type="ARBA" id="ARBA00023002"/>
    </source>
</evidence>
<dbReference type="FunFam" id="1.10.520.10:FF:000005">
    <property type="entry name" value="Cytochrome c peroxidase"/>
    <property type="match status" value="1"/>
</dbReference>
<dbReference type="SUPFAM" id="SSF48113">
    <property type="entry name" value="Heme-dependent peroxidases"/>
    <property type="match status" value="1"/>
</dbReference>
<keyword evidence="3 8" id="KW-0575">Peroxidase</keyword>
<dbReference type="GO" id="GO:0046872">
    <property type="term" value="F:metal ion binding"/>
    <property type="evidence" value="ECO:0007669"/>
    <property type="project" value="UniProtKB-UniRule"/>
</dbReference>
<dbReference type="Gene3D" id="1.10.520.10">
    <property type="match status" value="1"/>
</dbReference>
<name>A0A1U7LW39_NEOID</name>
<comment type="function">
    <text evidence="1">Destroys radicals which are normally produced within the cells and which are toxic to biological systems.</text>
</comment>
<dbReference type="GO" id="GO:0034599">
    <property type="term" value="P:cellular response to oxidative stress"/>
    <property type="evidence" value="ECO:0007669"/>
    <property type="project" value="InterPro"/>
</dbReference>
<dbReference type="PROSITE" id="PS00436">
    <property type="entry name" value="PEROXIDASE_2"/>
    <property type="match status" value="1"/>
</dbReference>
<keyword evidence="11" id="KW-1185">Reference proteome</keyword>
<dbReference type="InterPro" id="IPR044831">
    <property type="entry name" value="Ccp1-like"/>
</dbReference>
<dbReference type="PANTHER" id="PTHR31356">
    <property type="entry name" value="THYLAKOID LUMENAL 29 KDA PROTEIN, CHLOROPLASTIC-RELATED"/>
    <property type="match status" value="1"/>
</dbReference>
<comment type="caution">
    <text evidence="10">The sequence shown here is derived from an EMBL/GenBank/DDBJ whole genome shotgun (WGS) entry which is preliminary data.</text>
</comment>
<dbReference type="GO" id="GO:0000302">
    <property type="term" value="P:response to reactive oxygen species"/>
    <property type="evidence" value="ECO:0007669"/>
    <property type="project" value="TreeGrafter"/>
</dbReference>
<dbReference type="AlphaFoldDB" id="A0A1U7LW39"/>
<dbReference type="InterPro" id="IPR002207">
    <property type="entry name" value="Peroxidase_I"/>
</dbReference>
<dbReference type="InterPro" id="IPR002016">
    <property type="entry name" value="Haem_peroxidase"/>
</dbReference>
<dbReference type="InterPro" id="IPR010255">
    <property type="entry name" value="Haem_peroxidase_sf"/>
</dbReference>
<organism evidence="10 11">
    <name type="scientific">Neolecta irregularis (strain DAH-3)</name>
    <dbReference type="NCBI Taxonomy" id="1198029"/>
    <lineage>
        <taxon>Eukaryota</taxon>
        <taxon>Fungi</taxon>
        <taxon>Dikarya</taxon>
        <taxon>Ascomycota</taxon>
        <taxon>Taphrinomycotina</taxon>
        <taxon>Neolectales</taxon>
        <taxon>Neolectaceae</taxon>
        <taxon>Neolecta</taxon>
    </lineage>
</organism>
<evidence type="ECO:0000313" key="10">
    <source>
        <dbReference type="EMBL" id="OLL26839.1"/>
    </source>
</evidence>
<dbReference type="Gene3D" id="1.10.420.10">
    <property type="entry name" value="Peroxidase, domain 2"/>
    <property type="match status" value="1"/>
</dbReference>
<reference evidence="10 11" key="1">
    <citation type="submission" date="2016-04" db="EMBL/GenBank/DDBJ databases">
        <title>Evolutionary innovation and constraint leading to complex multicellularity in the Ascomycota.</title>
        <authorList>
            <person name="Cisse O."/>
            <person name="Nguyen A."/>
            <person name="Hewitt D.A."/>
            <person name="Jedd G."/>
            <person name="Stajich J.E."/>
        </authorList>
    </citation>
    <scope>NUCLEOTIDE SEQUENCE [LARGE SCALE GENOMIC DNA]</scope>
    <source>
        <strain evidence="10 11">DAH-3</strain>
    </source>
</reference>
<dbReference type="PANTHER" id="PTHR31356:SF36">
    <property type="entry name" value="L-ASCORBATE PEROXIDASE 3"/>
    <property type="match status" value="1"/>
</dbReference>
<evidence type="ECO:0000256" key="3">
    <source>
        <dbReference type="ARBA" id="ARBA00022559"/>
    </source>
</evidence>
<dbReference type="Pfam" id="PF00141">
    <property type="entry name" value="peroxidase"/>
    <property type="match status" value="1"/>
</dbReference>
<evidence type="ECO:0000313" key="11">
    <source>
        <dbReference type="Proteomes" id="UP000186594"/>
    </source>
</evidence>
<keyword evidence="4" id="KW-0349">Heme</keyword>
<dbReference type="OrthoDB" id="2859658at2759"/>
<dbReference type="GO" id="GO:0004601">
    <property type="term" value="F:peroxidase activity"/>
    <property type="evidence" value="ECO:0007669"/>
    <property type="project" value="UniProtKB-KW"/>
</dbReference>
<proteinExistence type="inferred from homology"/>
<sequence>MLASARDFNAVRKAIRDILPQKGYDDGSAGPVLVRLAWHCSGTYDNESNTGGSNGATMRFAIEANDPANAGLQQARDFLEPVKMKFPWISYGDLWTLSGVEAIKAMGGPDVPWQGGRLDHTDDSDVPANGRLPDGAKGEDHLRNIFYRMGFNDQEIVALSDDVMQIDLVSKGHGSTSFKIQLISSFRLMLNEDWKLGHNSVGVQQFSDSRKRLMMLPSDMALVRDPQFRKWVELYAQNRELFFKDFANAFGKLVELGIQRDSQGNVMKKGLQKGNVKVDISGPERDVSKSKL</sequence>
<accession>A0A1U7LW39</accession>
<dbReference type="PRINTS" id="PR00458">
    <property type="entry name" value="PEROXIDASE"/>
</dbReference>
<gene>
    <name evidence="10" type="ORF">NEOLI_000915</name>
</gene>
<dbReference type="EMBL" id="LXFE01000143">
    <property type="protein sequence ID" value="OLL26839.1"/>
    <property type="molecule type" value="Genomic_DNA"/>
</dbReference>